<dbReference type="Gramene" id="KVH92053">
    <property type="protein sequence ID" value="KVH92053"/>
    <property type="gene ID" value="Ccrd_005915"/>
</dbReference>
<dbReference type="AlphaFoldDB" id="A0A103XJX1"/>
<name>A0A103XJX1_CYNCS</name>
<comment type="caution">
    <text evidence="1">The sequence shown here is derived from an EMBL/GenBank/DDBJ whole genome shotgun (WGS) entry which is preliminary data.</text>
</comment>
<protein>
    <submittedName>
        <fullName evidence="1">Actin-related protein</fullName>
    </submittedName>
</protein>
<dbReference type="EMBL" id="LEKV01004864">
    <property type="protein sequence ID" value="KVH92053.1"/>
    <property type="molecule type" value="Genomic_DNA"/>
</dbReference>
<proteinExistence type="predicted"/>
<evidence type="ECO:0000313" key="1">
    <source>
        <dbReference type="EMBL" id="KVH92053.1"/>
    </source>
</evidence>
<evidence type="ECO:0000313" key="2">
    <source>
        <dbReference type="Proteomes" id="UP000243975"/>
    </source>
</evidence>
<accession>A0A103XJX1</accession>
<organism evidence="1 2">
    <name type="scientific">Cynara cardunculus var. scolymus</name>
    <name type="common">Globe artichoke</name>
    <name type="synonym">Cynara scolymus</name>
    <dbReference type="NCBI Taxonomy" id="59895"/>
    <lineage>
        <taxon>Eukaryota</taxon>
        <taxon>Viridiplantae</taxon>
        <taxon>Streptophyta</taxon>
        <taxon>Embryophyta</taxon>
        <taxon>Tracheophyta</taxon>
        <taxon>Spermatophyta</taxon>
        <taxon>Magnoliopsida</taxon>
        <taxon>eudicotyledons</taxon>
        <taxon>Gunneridae</taxon>
        <taxon>Pentapetalae</taxon>
        <taxon>asterids</taxon>
        <taxon>campanulids</taxon>
        <taxon>Asterales</taxon>
        <taxon>Asteraceae</taxon>
        <taxon>Carduoideae</taxon>
        <taxon>Cardueae</taxon>
        <taxon>Carduinae</taxon>
        <taxon>Cynara</taxon>
    </lineage>
</organism>
<gene>
    <name evidence="1" type="ORF">Ccrd_005915</name>
</gene>
<reference evidence="1 2" key="1">
    <citation type="journal article" date="2016" name="Sci. Rep.">
        <title>The genome sequence of the outbreeding globe artichoke constructed de novo incorporating a phase-aware low-pass sequencing strategy of F1 progeny.</title>
        <authorList>
            <person name="Scaglione D."/>
            <person name="Reyes-Chin-Wo S."/>
            <person name="Acquadro A."/>
            <person name="Froenicke L."/>
            <person name="Portis E."/>
            <person name="Beitel C."/>
            <person name="Tirone M."/>
            <person name="Mauro R."/>
            <person name="Lo Monaco A."/>
            <person name="Mauromicale G."/>
            <person name="Faccioli P."/>
            <person name="Cattivelli L."/>
            <person name="Rieseberg L."/>
            <person name="Michelmore R."/>
            <person name="Lanteri S."/>
        </authorList>
    </citation>
    <scope>NUCLEOTIDE SEQUENCE [LARGE SCALE GENOMIC DNA]</scope>
    <source>
        <strain evidence="1">2C</strain>
    </source>
</reference>
<keyword evidence="2" id="KW-1185">Reference proteome</keyword>
<dbReference type="Proteomes" id="UP000243975">
    <property type="component" value="Unassembled WGS sequence"/>
</dbReference>
<sequence>MNDKNETRLFFLNQSQEIFIGAINIDDLEVQASKAYKTWNHHKKTENVWEHTFLKELEIDPSEHDVIITEAGNSNRRQT</sequence>
<dbReference type="Gene3D" id="3.30.420.40">
    <property type="match status" value="1"/>
</dbReference>